<name>A3ZVL6_9BACT</name>
<dbReference type="EMBL" id="AANZ01000014">
    <property type="protein sequence ID" value="EAQ79362.1"/>
    <property type="molecule type" value="Genomic_DNA"/>
</dbReference>
<evidence type="ECO:0000313" key="2">
    <source>
        <dbReference type="Proteomes" id="UP000004358"/>
    </source>
</evidence>
<dbReference type="HOGENOM" id="CLU_3408812_0_0_0"/>
<reference evidence="1 2" key="1">
    <citation type="submission" date="2006-02" db="EMBL/GenBank/DDBJ databases">
        <authorList>
            <person name="Amann R."/>
            <person name="Ferriera S."/>
            <person name="Johnson J."/>
            <person name="Kravitz S."/>
            <person name="Halpern A."/>
            <person name="Remington K."/>
            <person name="Beeson K."/>
            <person name="Tran B."/>
            <person name="Rogers Y.-H."/>
            <person name="Friedman R."/>
            <person name="Venter J.C."/>
        </authorList>
    </citation>
    <scope>NUCLEOTIDE SEQUENCE [LARGE SCALE GENOMIC DNA]</scope>
    <source>
        <strain evidence="1 2">DSM 3645</strain>
    </source>
</reference>
<sequence>MERCAQANRLDFPGFTGLRLAIMRFCDAT</sequence>
<comment type="caution">
    <text evidence="1">The sequence shown here is derived from an EMBL/GenBank/DDBJ whole genome shotgun (WGS) entry which is preliminary data.</text>
</comment>
<organism evidence="1 2">
    <name type="scientific">Blastopirellula marina DSM 3645</name>
    <dbReference type="NCBI Taxonomy" id="314230"/>
    <lineage>
        <taxon>Bacteria</taxon>
        <taxon>Pseudomonadati</taxon>
        <taxon>Planctomycetota</taxon>
        <taxon>Planctomycetia</taxon>
        <taxon>Pirellulales</taxon>
        <taxon>Pirellulaceae</taxon>
        <taxon>Blastopirellula</taxon>
    </lineage>
</organism>
<accession>A3ZVL6</accession>
<protein>
    <submittedName>
        <fullName evidence="1">Uncharacterized protein</fullName>
    </submittedName>
</protein>
<dbReference type="AlphaFoldDB" id="A3ZVL6"/>
<evidence type="ECO:0000313" key="1">
    <source>
        <dbReference type="EMBL" id="EAQ79362.1"/>
    </source>
</evidence>
<gene>
    <name evidence="1" type="ORF">DSM3645_02763</name>
</gene>
<dbReference type="Proteomes" id="UP000004358">
    <property type="component" value="Unassembled WGS sequence"/>
</dbReference>
<proteinExistence type="predicted"/>